<dbReference type="EMBL" id="JAPDRP010000007">
    <property type="protein sequence ID" value="KAJ9645715.1"/>
    <property type="molecule type" value="Genomic_DNA"/>
</dbReference>
<dbReference type="Proteomes" id="UP001172680">
    <property type="component" value="Unassembled WGS sequence"/>
</dbReference>
<organism evidence="1 2">
    <name type="scientific">Coniosporium tulheliwenetii</name>
    <dbReference type="NCBI Taxonomy" id="3383036"/>
    <lineage>
        <taxon>Eukaryota</taxon>
        <taxon>Fungi</taxon>
        <taxon>Dikarya</taxon>
        <taxon>Ascomycota</taxon>
        <taxon>Pezizomycotina</taxon>
        <taxon>Dothideomycetes</taxon>
        <taxon>Dothideomycetes incertae sedis</taxon>
        <taxon>Coniosporium</taxon>
    </lineage>
</organism>
<sequence>MDYSSASAHDGQRSTVPSQNSNARGYQTAQTGSRHDTGLAQQQQPATAVQQNAILPPIDPRAFGFSEAQLLAMLSHIQAQAQSSIVPPPPFAPSFLSSNGLPVLPPPPPILPAAAPPHNVQTVSSPSAHHAQTQSRPQNSHVLPPRAALPANNRVAEIMEADREEGEAMITIYPINVTNRRGQIEGPGLSPGETARFAITPLFLRPADQRITALTTKTKVRKCTSRFERSHLRASADEAVETGSAITRPPLQCHLQACELMSQHQAARTKFDYQMRTLAIDKAQVRQSEEEVRKQVKSFITALHQSDIGYSNLAQETDLSLSDAQLQLLRQLYDEAKLPSLVQIPDATKGSDGKVPSQPTDAQPNQTFPGPTEVALRETPTVPPSHDASTKAPQITAPPPASVTALVDTAAPKPTVSVQPAARAPVASMKPATAGTKPAMDRQEYLARLLAAKSGKSTLGTKTLVQPDASTLPRPELRPQAAPLAQQASALPEHESKMSSNDPVASQSSLAEPLPSAAPPLPHMDALAIQKKKAQTELARRRMEELAAKKKSTVNLTATANSMPPASTNLPADTAASLLTPSAAVAADAVPVTEELYNPPTPSVTDATTEPPTAIHSPPRSPQILNPVPIERAPPQFGKPSFPMIPGLFMANSAPLPVVAIQQTSGATNVSVTGPVVLNKSRKRPVASDFDDSGSASSLAASKRPFGQERFHQSNEALIIEASDDETVESAMGMNEEEEESGVATTTNPTSTTIPVAKATTKERTLRSSGPLSNLPPPQTPIIRPGSTVSNSAVNTPSADPEHVRRKEEEIAAMKKKIAELEQRRKAKALGASRGQTPGTPGTPVPAAATALTPHKPPAQLEGQAVNISAPVPARQDRRVTPAATAIQERAVSIDLKSPATGTPDWRNRRRAEIESGQAALDADIASKKARFEQLKREMERYEQMKREMEQLEADTQREEQDKAKLLEELRALDVDTNGLSHQELQAKKDEIVQQRKEDAATASLIDSQETRLSTSGVPSVAADDSAEEAAVISGAPPDRSPGETKTHAIEVSAIAQNAEDESVGEGQIVNSETFDDAMDLSGEADGGEGSVSMDSPPQATQPVSEFSPAEGSYSPDDRAISVAQFESVDEEMADEDGPVPLTSESEEDTAAQQQTTGEPSIAAPPSMQRSGSVSQEEGEMDTESDTLEEPEEYEPPDAVIAEPNDYSSLISSDDDFYEPADTPPAMPPATNPTPAHTVVSTISAQPPVSDSNTPNIAFADDLASELQPELEVHKPVAESDPPKPHLTKQAYFAPYESALKSFKAYRYHPHYSQDVSGGFRSLTYSHQINAEKPLCKYEAAGGVCNDQQCQDQHFRSMQLSDDKILVQLGTTNPGRTPEEKHQWTEGLKLVLKDLRQLNTRDPDVVATAIANYRRQFLKDPSRVLVL</sequence>
<name>A0ACC2ZDF3_9PEZI</name>
<protein>
    <submittedName>
        <fullName evidence="1">Uncharacterized protein</fullName>
    </submittedName>
</protein>
<evidence type="ECO:0000313" key="2">
    <source>
        <dbReference type="Proteomes" id="UP001172680"/>
    </source>
</evidence>
<keyword evidence="2" id="KW-1185">Reference proteome</keyword>
<evidence type="ECO:0000313" key="1">
    <source>
        <dbReference type="EMBL" id="KAJ9645715.1"/>
    </source>
</evidence>
<gene>
    <name evidence="1" type="ORF">H2199_002755</name>
</gene>
<accession>A0ACC2ZDF3</accession>
<reference evidence="1" key="1">
    <citation type="submission" date="2022-10" db="EMBL/GenBank/DDBJ databases">
        <title>Culturing micro-colonial fungi from biological soil crusts in the Mojave desert and describing Neophaeococcomyces mojavensis, and introducing the new genera and species Taxawa tesnikishii.</title>
        <authorList>
            <person name="Kurbessoian T."/>
            <person name="Stajich J.E."/>
        </authorList>
    </citation>
    <scope>NUCLEOTIDE SEQUENCE</scope>
    <source>
        <strain evidence="1">JES_115</strain>
    </source>
</reference>
<proteinExistence type="predicted"/>
<comment type="caution">
    <text evidence="1">The sequence shown here is derived from an EMBL/GenBank/DDBJ whole genome shotgun (WGS) entry which is preliminary data.</text>
</comment>